<proteinExistence type="predicted"/>
<evidence type="ECO:0000313" key="4">
    <source>
        <dbReference type="Proteomes" id="UP001597294"/>
    </source>
</evidence>
<evidence type="ECO:0000256" key="1">
    <source>
        <dbReference type="SAM" id="MobiDB-lite"/>
    </source>
</evidence>
<feature type="transmembrane region" description="Helical" evidence="2">
    <location>
        <begin position="72"/>
        <end position="97"/>
    </location>
</feature>
<keyword evidence="2" id="KW-0472">Membrane</keyword>
<name>A0ABW5BII4_9PROT</name>
<sequence length="849" mass="96328">MDSTAHKQVRKQPLKKALESRPETILPWKTRYKAMLTRLILFWEAFLAASWVFWGTLSISIIIILLDIPTLLPIWAHLTFLILAGLLLMTSVILFGIKFKIPDQYAALRRLEKTNQLSHRPLSSISDRPLKATKSGLSLWLKNKKRLEASLSSLTVPLPRPLLFKIDPYGLRSLVIFGLFVSAFSYDQWPNRITTAFDLNRLIPSSQTGGVKYSMWLTPPDYTGAPPLFFDKEFSIPEQLDLPQGSRALVQVHGLEGSPNLELSDTTIEMERTGETSHESTFVITESGTLSIATSFRTLLNADVNLLVDQNPEIRFMEKPQENDQGLLKISFETEDDYGTNILEILFWQDDPNKAEIIKLPLPASQSKKYEGQYYLDLTDHVLAGEQVWFQLATLDALDQKGNTETIKITVPERPFTHPLARQLVNLRKDLNIPENKGNVIAMLGGLVKRPDYYEYDTLVALTMTIAGKHLLFDTTSDAKKESQELLWKTALHLEDGRLSTAQRDLRDIQKQLQEALSSQAPPEEINRLMDKLQQAVDSLLAKMLEQFLTDPEQENPPPLPEGAKTLDGKDLQKLIDQARMLAENGSMEEAMQLLSELQNMLENLAFQQGPNPQDNAGDKGRETFEKLQNLTKRQEELLENSYQRQQEQQKNTNEPKMGNQPSSRTTPGGGRPGNQKQSYGEQQARDARSQERLRQELEQLMENIQELLGNIPEDFDQAEQSMGMARDALQGQDGDGKESDQVVRAQTRSLRKLQNGTEQAAEKYLKMLNQAPERGSGWVRGKDGSGKDPFGRNIGNEGGSVAKRGVPLPDEADFLESRRILQELRDRRNDRARTKDERIYIQRLLDRF</sequence>
<dbReference type="RefSeq" id="WP_380247998.1">
    <property type="nucleotide sequence ID" value="NZ_JBHUII010000001.1"/>
</dbReference>
<keyword evidence="4" id="KW-1185">Reference proteome</keyword>
<comment type="caution">
    <text evidence="3">The sequence shown here is derived from an EMBL/GenBank/DDBJ whole genome shotgun (WGS) entry which is preliminary data.</text>
</comment>
<feature type="compositionally biased region" description="Polar residues" evidence="1">
    <location>
        <begin position="642"/>
        <end position="667"/>
    </location>
</feature>
<dbReference type="InterPro" id="IPR012683">
    <property type="entry name" value="CHP02302_TM"/>
</dbReference>
<feature type="transmembrane region" description="Helical" evidence="2">
    <location>
        <begin position="169"/>
        <end position="186"/>
    </location>
</feature>
<keyword evidence="2" id="KW-0812">Transmembrane</keyword>
<feature type="compositionally biased region" description="Basic and acidic residues" evidence="1">
    <location>
        <begin position="781"/>
        <end position="791"/>
    </location>
</feature>
<accession>A0ABW5BII4</accession>
<protein>
    <submittedName>
        <fullName evidence="3">DUF4175 domain-containing protein</fullName>
    </submittedName>
</protein>
<dbReference type="EMBL" id="JBHUII010000001">
    <property type="protein sequence ID" value="MFD2204425.1"/>
    <property type="molecule type" value="Genomic_DNA"/>
</dbReference>
<gene>
    <name evidence="3" type="ORF">ACFSKO_02320</name>
</gene>
<reference evidence="4" key="1">
    <citation type="journal article" date="2019" name="Int. J. Syst. Evol. Microbiol.">
        <title>The Global Catalogue of Microorganisms (GCM) 10K type strain sequencing project: providing services to taxonomists for standard genome sequencing and annotation.</title>
        <authorList>
            <consortium name="The Broad Institute Genomics Platform"/>
            <consortium name="The Broad Institute Genome Sequencing Center for Infectious Disease"/>
            <person name="Wu L."/>
            <person name="Ma J."/>
        </authorList>
    </citation>
    <scope>NUCLEOTIDE SEQUENCE [LARGE SCALE GENOMIC DNA]</scope>
    <source>
        <strain evidence="4">CGMCC 4.7192</strain>
    </source>
</reference>
<keyword evidence="2" id="KW-1133">Transmembrane helix</keyword>
<evidence type="ECO:0000313" key="3">
    <source>
        <dbReference type="EMBL" id="MFD2204425.1"/>
    </source>
</evidence>
<dbReference type="Proteomes" id="UP001597294">
    <property type="component" value="Unassembled WGS sequence"/>
</dbReference>
<evidence type="ECO:0000256" key="2">
    <source>
        <dbReference type="SAM" id="Phobius"/>
    </source>
</evidence>
<feature type="region of interest" description="Disordered" evidence="1">
    <location>
        <begin position="775"/>
        <end position="808"/>
    </location>
</feature>
<organism evidence="3 4">
    <name type="scientific">Kiloniella antarctica</name>
    <dbReference type="NCBI Taxonomy" id="1550907"/>
    <lineage>
        <taxon>Bacteria</taxon>
        <taxon>Pseudomonadati</taxon>
        <taxon>Pseudomonadota</taxon>
        <taxon>Alphaproteobacteria</taxon>
        <taxon>Rhodospirillales</taxon>
        <taxon>Kiloniellaceae</taxon>
        <taxon>Kiloniella</taxon>
    </lineage>
</organism>
<feature type="transmembrane region" description="Helical" evidence="2">
    <location>
        <begin position="39"/>
        <end position="66"/>
    </location>
</feature>
<feature type="region of interest" description="Disordered" evidence="1">
    <location>
        <begin position="642"/>
        <end position="691"/>
    </location>
</feature>
<dbReference type="Pfam" id="PF13779">
    <property type="entry name" value="DUF4175"/>
    <property type="match status" value="1"/>
</dbReference>